<dbReference type="InterPro" id="IPR042035">
    <property type="entry name" value="DEAH_win-hel_dom"/>
</dbReference>
<sequence>MAQGELKSSVLNRKRNPKSPVASRSSKRQKIAEHRKSLPIASEEERLIKAVQKNDILIIVGETGSGKTTQLPQFLFNAGFCREGKMVGITQPRCIAALTIAKRVAEECDVPLGQKVGYAVRFDDTTSSSTRLKYMTDGFLLREALVDRLLSRYSVIIIDEAHERTVHTDVLLALLKKVQRERSEIGGGVLRGCQGRKVSPLKLIIMSASLDARVFCDYYGGAKDFHVEGRQFDVDIFYTVHPETDYVDAALNTIFQIHSEEEEGDILVFLTGQEEIESVERLVQEKLQHLPEDERKLLPLAIFSALPSEQQMRVFAPAPIGSRKVVLATNIAETSITIPGIRYVVDSGVVKARTYDPNKGMEMLDVVPVSKAQAIQRSGRAGREGYGKSFHLYPERDFWKLEDSTKPEIKRCNLSNVILQLKALGIDDIVGFDFIDKPSRYFLLLLLLLSLLLSNELICSLDTWLKYLFSYCFVEKEQERHCKSIGGINHQGTSFCHMAEVSIHLIALVLKRDCHLMLNRSAIVKALAEFHLLGALTDDCKLEKPAGDQMARLPLDPVYSRALILANQSNCLEEMLITVAMLSVESIFYDPPREKREEARTSRNHFACVEGDHLTYLGVYRESNEFLEAENSEEAEVDQTLRKWCKDNFVNSRSLKHARDIYRKIRGNVEQMGFNVSSCGNDMLEYRRCLAASFFLKAAQRQMDGTYRALESGEIVHIHPTSVLFRSKPECVIFNELMQTSKKYIKNLTRIDPVWSAHHHYNTEE</sequence>
<dbReference type="EC" id="3.6.4.13" evidence="2"/>
<comment type="similarity">
    <text evidence="1">Belongs to the DEAD box helicase family. DEAH subfamily.</text>
</comment>
<dbReference type="GO" id="GO:0005524">
    <property type="term" value="F:ATP binding"/>
    <property type="evidence" value="ECO:0007669"/>
    <property type="project" value="UniProtKB-KW"/>
</dbReference>
<evidence type="ECO:0000256" key="6">
    <source>
        <dbReference type="ARBA" id="ARBA00022840"/>
    </source>
</evidence>
<feature type="region of interest" description="Disordered" evidence="8">
    <location>
        <begin position="1"/>
        <end position="36"/>
    </location>
</feature>
<evidence type="ECO:0000259" key="9">
    <source>
        <dbReference type="PROSITE" id="PS51192"/>
    </source>
</evidence>
<evidence type="ECO:0000313" key="11">
    <source>
        <dbReference type="EMBL" id="KAF3537454.1"/>
    </source>
</evidence>
<evidence type="ECO:0000256" key="1">
    <source>
        <dbReference type="ARBA" id="ARBA00008792"/>
    </source>
</evidence>
<dbReference type="Pfam" id="PF21010">
    <property type="entry name" value="HA2_C"/>
    <property type="match status" value="1"/>
</dbReference>
<dbReference type="PROSITE" id="PS00690">
    <property type="entry name" value="DEAH_ATP_HELICASE"/>
    <property type="match status" value="1"/>
</dbReference>
<comment type="catalytic activity">
    <reaction evidence="7">
        <text>ATP + H2O = ADP + phosphate + H(+)</text>
        <dbReference type="Rhea" id="RHEA:13065"/>
        <dbReference type="ChEBI" id="CHEBI:15377"/>
        <dbReference type="ChEBI" id="CHEBI:15378"/>
        <dbReference type="ChEBI" id="CHEBI:30616"/>
        <dbReference type="ChEBI" id="CHEBI:43474"/>
        <dbReference type="ChEBI" id="CHEBI:456216"/>
        <dbReference type="EC" id="3.6.4.13"/>
    </reaction>
</comment>
<dbReference type="GO" id="GO:0045943">
    <property type="term" value="P:positive regulation of transcription by RNA polymerase I"/>
    <property type="evidence" value="ECO:0007669"/>
    <property type="project" value="TreeGrafter"/>
</dbReference>
<dbReference type="InterPro" id="IPR027417">
    <property type="entry name" value="P-loop_NTPase"/>
</dbReference>
<keyword evidence="5" id="KW-0347">Helicase</keyword>
<name>A0A8S9QGV9_BRACR</name>
<dbReference type="SMART" id="SM00487">
    <property type="entry name" value="DEXDc"/>
    <property type="match status" value="1"/>
</dbReference>
<evidence type="ECO:0000256" key="3">
    <source>
        <dbReference type="ARBA" id="ARBA00022741"/>
    </source>
</evidence>
<dbReference type="CDD" id="cd17978">
    <property type="entry name" value="DEXHc_DHX33"/>
    <property type="match status" value="1"/>
</dbReference>
<dbReference type="AlphaFoldDB" id="A0A8S9QGV9"/>
<protein>
    <recommendedName>
        <fullName evidence="2">RNA helicase</fullName>
        <ecNumber evidence="2">3.6.4.13</ecNumber>
    </recommendedName>
</protein>
<feature type="domain" description="Helicase C-terminal" evidence="10">
    <location>
        <begin position="253"/>
        <end position="425"/>
    </location>
</feature>
<dbReference type="PROSITE" id="PS51194">
    <property type="entry name" value="HELICASE_CTER"/>
    <property type="match status" value="1"/>
</dbReference>
<dbReference type="InterPro" id="IPR014001">
    <property type="entry name" value="Helicase_ATP-bd"/>
</dbReference>
<keyword evidence="3" id="KW-0547">Nucleotide-binding</keyword>
<evidence type="ECO:0000256" key="5">
    <source>
        <dbReference type="ARBA" id="ARBA00022806"/>
    </source>
</evidence>
<gene>
    <name evidence="11" type="ORF">F2Q69_00019354</name>
</gene>
<dbReference type="InterPro" id="IPR011545">
    <property type="entry name" value="DEAD/DEAH_box_helicase_dom"/>
</dbReference>
<dbReference type="PANTHER" id="PTHR18934">
    <property type="entry name" value="ATP-DEPENDENT RNA HELICASE"/>
    <property type="match status" value="1"/>
</dbReference>
<dbReference type="CDD" id="cd18791">
    <property type="entry name" value="SF2_C_RHA"/>
    <property type="match status" value="1"/>
</dbReference>
<dbReference type="FunFam" id="3.40.50.300:FF:000637">
    <property type="entry name" value="ATP-dependent RNA helicase DHX37/DHR1"/>
    <property type="match status" value="1"/>
</dbReference>
<organism evidence="11 12">
    <name type="scientific">Brassica cretica</name>
    <name type="common">Mustard</name>
    <dbReference type="NCBI Taxonomy" id="69181"/>
    <lineage>
        <taxon>Eukaryota</taxon>
        <taxon>Viridiplantae</taxon>
        <taxon>Streptophyta</taxon>
        <taxon>Embryophyta</taxon>
        <taxon>Tracheophyta</taxon>
        <taxon>Spermatophyta</taxon>
        <taxon>Magnoliopsida</taxon>
        <taxon>eudicotyledons</taxon>
        <taxon>Gunneridae</taxon>
        <taxon>Pentapetalae</taxon>
        <taxon>rosids</taxon>
        <taxon>malvids</taxon>
        <taxon>Brassicales</taxon>
        <taxon>Brassicaceae</taxon>
        <taxon>Brassiceae</taxon>
        <taxon>Brassica</taxon>
    </lineage>
</organism>
<evidence type="ECO:0000259" key="10">
    <source>
        <dbReference type="PROSITE" id="PS51194"/>
    </source>
</evidence>
<comment type="caution">
    <text evidence="11">The sequence shown here is derived from an EMBL/GenBank/DDBJ whole genome shotgun (WGS) entry which is preliminary data.</text>
</comment>
<dbReference type="GO" id="GO:0003724">
    <property type="term" value="F:RNA helicase activity"/>
    <property type="evidence" value="ECO:0007669"/>
    <property type="project" value="UniProtKB-EC"/>
</dbReference>
<dbReference type="Gene3D" id="1.10.10.2130">
    <property type="entry name" value="DEAH helicase family, winged-helix domain"/>
    <property type="match status" value="1"/>
</dbReference>
<dbReference type="Pfam" id="PF00270">
    <property type="entry name" value="DEAD"/>
    <property type="match status" value="1"/>
</dbReference>
<dbReference type="SMART" id="SM00490">
    <property type="entry name" value="HELICc"/>
    <property type="match status" value="1"/>
</dbReference>
<dbReference type="Proteomes" id="UP000712600">
    <property type="component" value="Unassembled WGS sequence"/>
</dbReference>
<reference evidence="11" key="1">
    <citation type="submission" date="2019-12" db="EMBL/GenBank/DDBJ databases">
        <title>Genome sequencing and annotation of Brassica cretica.</title>
        <authorList>
            <person name="Studholme D.J."/>
            <person name="Sarris P."/>
        </authorList>
    </citation>
    <scope>NUCLEOTIDE SEQUENCE</scope>
    <source>
        <strain evidence="11">PFS-109/04</strain>
        <tissue evidence="11">Leaf</tissue>
    </source>
</reference>
<dbReference type="GO" id="GO:0016787">
    <property type="term" value="F:hydrolase activity"/>
    <property type="evidence" value="ECO:0007669"/>
    <property type="project" value="UniProtKB-KW"/>
</dbReference>
<dbReference type="PROSITE" id="PS51192">
    <property type="entry name" value="HELICASE_ATP_BIND_1"/>
    <property type="match status" value="1"/>
</dbReference>
<proteinExistence type="inferred from homology"/>
<dbReference type="InterPro" id="IPR007502">
    <property type="entry name" value="Helicase-assoc_dom"/>
</dbReference>
<dbReference type="Pfam" id="PF07717">
    <property type="entry name" value="OB_NTP_bind"/>
    <property type="match status" value="1"/>
</dbReference>
<keyword evidence="6" id="KW-0067">ATP-binding</keyword>
<keyword evidence="4" id="KW-0378">Hydrolase</keyword>
<feature type="domain" description="Helicase ATP-binding" evidence="9">
    <location>
        <begin position="48"/>
        <end position="228"/>
    </location>
</feature>
<accession>A0A8S9QGV9</accession>
<evidence type="ECO:0000256" key="4">
    <source>
        <dbReference type="ARBA" id="ARBA00022801"/>
    </source>
</evidence>
<dbReference type="GO" id="GO:0005730">
    <property type="term" value="C:nucleolus"/>
    <property type="evidence" value="ECO:0007669"/>
    <property type="project" value="TreeGrafter"/>
</dbReference>
<dbReference type="GO" id="GO:0003725">
    <property type="term" value="F:double-stranded RNA binding"/>
    <property type="evidence" value="ECO:0007669"/>
    <property type="project" value="TreeGrafter"/>
</dbReference>
<dbReference type="FunFam" id="3.40.50.300:FF:000145">
    <property type="entry name" value="probable ATP-dependent RNA helicase DHX40"/>
    <property type="match status" value="1"/>
</dbReference>
<dbReference type="PANTHER" id="PTHR18934:SF231">
    <property type="entry name" value="RNA HELICASE"/>
    <property type="match status" value="1"/>
</dbReference>
<dbReference type="InterPro" id="IPR001650">
    <property type="entry name" value="Helicase_C-like"/>
</dbReference>
<dbReference type="SMART" id="SM00847">
    <property type="entry name" value="HA2"/>
    <property type="match status" value="1"/>
</dbReference>
<dbReference type="InterPro" id="IPR002464">
    <property type="entry name" value="DNA/RNA_helicase_DEAH_CS"/>
</dbReference>
<dbReference type="Gene3D" id="1.20.120.1080">
    <property type="match status" value="1"/>
</dbReference>
<dbReference type="InterPro" id="IPR011709">
    <property type="entry name" value="DEAD-box_helicase_OB_fold"/>
</dbReference>
<evidence type="ECO:0000313" key="12">
    <source>
        <dbReference type="Proteomes" id="UP000712600"/>
    </source>
</evidence>
<evidence type="ECO:0000256" key="7">
    <source>
        <dbReference type="ARBA" id="ARBA00047984"/>
    </source>
</evidence>
<evidence type="ECO:0000256" key="2">
    <source>
        <dbReference type="ARBA" id="ARBA00012552"/>
    </source>
</evidence>
<dbReference type="Pfam" id="PF00271">
    <property type="entry name" value="Helicase_C"/>
    <property type="match status" value="1"/>
</dbReference>
<dbReference type="EMBL" id="QGKX02001290">
    <property type="protein sequence ID" value="KAF3537454.1"/>
    <property type="molecule type" value="Genomic_DNA"/>
</dbReference>
<dbReference type="SUPFAM" id="SSF52540">
    <property type="entry name" value="P-loop containing nucleoside triphosphate hydrolases"/>
    <property type="match status" value="1"/>
</dbReference>
<dbReference type="Gene3D" id="3.40.50.300">
    <property type="entry name" value="P-loop containing nucleotide triphosphate hydrolases"/>
    <property type="match status" value="2"/>
</dbReference>
<evidence type="ECO:0000256" key="8">
    <source>
        <dbReference type="SAM" id="MobiDB-lite"/>
    </source>
</evidence>